<reference evidence="1 2" key="1">
    <citation type="submission" date="2019-07" db="EMBL/GenBank/DDBJ databases">
        <title>Rhodococcus cavernicolus sp. nov., isolated from a cave.</title>
        <authorList>
            <person name="Lee S.D."/>
        </authorList>
    </citation>
    <scope>NUCLEOTIDE SEQUENCE [LARGE SCALE GENOMIC DNA]</scope>
    <source>
        <strain evidence="1 2">C1-24</strain>
    </source>
</reference>
<dbReference type="RefSeq" id="WP_149431570.1">
    <property type="nucleotide sequence ID" value="NZ_VLNY01000008.1"/>
</dbReference>
<comment type="caution">
    <text evidence="1">The sequence shown here is derived from an EMBL/GenBank/DDBJ whole genome shotgun (WGS) entry which is preliminary data.</text>
</comment>
<proteinExistence type="predicted"/>
<sequence>MDAQYAGKHARAFESYHALGYFAPEVAEHLIAAGLRGSRMCYFASRSAPMGAVGAGVVAATFYNFNPDLVAKSIPDAWTFATPQAITEARYAGIDAALRRVLGPDHIASPDLAEAAEIAAIAADAATPEGRSLYAAHAQLPRPSEPHMSLWHSFTLLREFRGDGHLAALLAVGLGGIEALITHSATGAGFTEQTAKTLRGWSDEQWNDAVAGLRDRDILDGSGSLTELGTEIRNAAEDLTDDLALAPWSELGDDGLRRLAELYRPIGGTIMKSGIFPREAFGPKWGRPQSSDRTT</sequence>
<dbReference type="InterPro" id="IPR054058">
    <property type="entry name" value="HTH_67"/>
</dbReference>
<keyword evidence="2" id="KW-1185">Reference proteome</keyword>
<protein>
    <recommendedName>
        <fullName evidence="3">SalK</fullName>
    </recommendedName>
</protein>
<dbReference type="Pfam" id="PF21863">
    <property type="entry name" value="HTH_67"/>
    <property type="match status" value="1"/>
</dbReference>
<evidence type="ECO:0000313" key="2">
    <source>
        <dbReference type="Proteomes" id="UP000322244"/>
    </source>
</evidence>
<dbReference type="EMBL" id="VLNY01000008">
    <property type="protein sequence ID" value="KAA0021703.1"/>
    <property type="molecule type" value="Genomic_DNA"/>
</dbReference>
<evidence type="ECO:0008006" key="3">
    <source>
        <dbReference type="Google" id="ProtNLM"/>
    </source>
</evidence>
<dbReference type="OrthoDB" id="157052at2"/>
<dbReference type="Proteomes" id="UP000322244">
    <property type="component" value="Unassembled WGS sequence"/>
</dbReference>
<accession>A0A5A7SAV7</accession>
<name>A0A5A7SAV7_9NOCA</name>
<organism evidence="1 2">
    <name type="scientific">Antrihabitans cavernicola</name>
    <dbReference type="NCBI Taxonomy" id="2495913"/>
    <lineage>
        <taxon>Bacteria</taxon>
        <taxon>Bacillati</taxon>
        <taxon>Actinomycetota</taxon>
        <taxon>Actinomycetes</taxon>
        <taxon>Mycobacteriales</taxon>
        <taxon>Nocardiaceae</taxon>
        <taxon>Antrihabitans</taxon>
    </lineage>
</organism>
<dbReference type="NCBIfam" id="NF047719">
    <property type="entry name" value="SCO6745_fam_HTH"/>
    <property type="match status" value="1"/>
</dbReference>
<evidence type="ECO:0000313" key="1">
    <source>
        <dbReference type="EMBL" id="KAA0021703.1"/>
    </source>
</evidence>
<dbReference type="AlphaFoldDB" id="A0A5A7SAV7"/>
<gene>
    <name evidence="1" type="ORF">FOY51_17610</name>
</gene>